<evidence type="ECO:0000259" key="12">
    <source>
        <dbReference type="PROSITE" id="PS50025"/>
    </source>
</evidence>
<evidence type="ECO:0000256" key="5">
    <source>
        <dbReference type="ARBA" id="ARBA00022889"/>
    </source>
</evidence>
<feature type="region of interest" description="Disordered" evidence="10">
    <location>
        <begin position="1"/>
        <end position="89"/>
    </location>
</feature>
<dbReference type="FunFam" id="2.60.120.200:FF:000004">
    <property type="entry name" value="neurexin-1 isoform X1"/>
    <property type="match status" value="1"/>
</dbReference>
<protein>
    <submittedName>
        <fullName evidence="15">Neurexin-1 isoform X1</fullName>
    </submittedName>
</protein>
<comment type="caution">
    <text evidence="9">Lacks conserved residue(s) required for the propagation of feature annotation.</text>
</comment>
<evidence type="ECO:0000256" key="6">
    <source>
        <dbReference type="ARBA" id="ARBA00022989"/>
    </source>
</evidence>
<dbReference type="GO" id="GO:0007155">
    <property type="term" value="P:cell adhesion"/>
    <property type="evidence" value="ECO:0007669"/>
    <property type="project" value="UniProtKB-KW"/>
</dbReference>
<dbReference type="PANTHER" id="PTHR15036:SF89">
    <property type="entry name" value="NEUREXIN 1, ISOFORM F"/>
    <property type="match status" value="1"/>
</dbReference>
<feature type="compositionally biased region" description="Low complexity" evidence="10">
    <location>
        <begin position="1487"/>
        <end position="1496"/>
    </location>
</feature>
<dbReference type="FunFam" id="2.60.120.200:FF:000170">
    <property type="entry name" value="neurexin-1 isoform X4"/>
    <property type="match status" value="1"/>
</dbReference>
<dbReference type="Proteomes" id="UP000504634">
    <property type="component" value="Unplaced"/>
</dbReference>
<evidence type="ECO:0000256" key="4">
    <source>
        <dbReference type="ARBA" id="ARBA00022723"/>
    </source>
</evidence>
<proteinExistence type="predicted"/>
<dbReference type="CDD" id="cd00110">
    <property type="entry name" value="LamG"/>
    <property type="match status" value="6"/>
</dbReference>
<feature type="compositionally biased region" description="Basic and acidic residues" evidence="10">
    <location>
        <begin position="295"/>
        <end position="312"/>
    </location>
</feature>
<feature type="transmembrane region" description="Helical" evidence="11">
    <location>
        <begin position="107"/>
        <end position="128"/>
    </location>
</feature>
<name>A0A6J2T316_DROLE</name>
<keyword evidence="14" id="KW-1185">Reference proteome</keyword>
<evidence type="ECO:0000256" key="8">
    <source>
        <dbReference type="ARBA" id="ARBA00023157"/>
    </source>
</evidence>
<evidence type="ECO:0000313" key="14">
    <source>
        <dbReference type="Proteomes" id="UP000504634"/>
    </source>
</evidence>
<dbReference type="GO" id="GO:0046872">
    <property type="term" value="F:metal ion binding"/>
    <property type="evidence" value="ECO:0007669"/>
    <property type="project" value="UniProtKB-KW"/>
</dbReference>
<evidence type="ECO:0000259" key="13">
    <source>
        <dbReference type="PROSITE" id="PS50026"/>
    </source>
</evidence>
<dbReference type="SMART" id="SM00282">
    <property type="entry name" value="LamG"/>
    <property type="match status" value="6"/>
</dbReference>
<keyword evidence="5" id="KW-0130">Cell adhesion</keyword>
<dbReference type="CDD" id="cd00054">
    <property type="entry name" value="EGF_CA"/>
    <property type="match status" value="3"/>
</dbReference>
<evidence type="ECO:0000313" key="15">
    <source>
        <dbReference type="RefSeq" id="XP_030369272.1"/>
    </source>
</evidence>
<feature type="compositionally biased region" description="Basic and acidic residues" evidence="10">
    <location>
        <begin position="61"/>
        <end position="70"/>
    </location>
</feature>
<feature type="region of interest" description="Disordered" evidence="10">
    <location>
        <begin position="291"/>
        <end position="312"/>
    </location>
</feature>
<evidence type="ECO:0000256" key="7">
    <source>
        <dbReference type="ARBA" id="ARBA00023136"/>
    </source>
</evidence>
<dbReference type="InterPro" id="IPR001791">
    <property type="entry name" value="Laminin_G"/>
</dbReference>
<feature type="compositionally biased region" description="Polar residues" evidence="10">
    <location>
        <begin position="1529"/>
        <end position="1555"/>
    </location>
</feature>
<dbReference type="Pfam" id="PF02210">
    <property type="entry name" value="Laminin_G_2"/>
    <property type="match status" value="6"/>
</dbReference>
<dbReference type="SMART" id="SM00181">
    <property type="entry name" value="EGF"/>
    <property type="match status" value="3"/>
</dbReference>
<feature type="domain" description="Laminin G" evidence="12">
    <location>
        <begin position="374"/>
        <end position="569"/>
    </location>
</feature>
<feature type="domain" description="EGF-like" evidence="13">
    <location>
        <begin position="764"/>
        <end position="801"/>
    </location>
</feature>
<feature type="domain" description="Laminin G" evidence="12">
    <location>
        <begin position="806"/>
        <end position="983"/>
    </location>
</feature>
<feature type="compositionally biased region" description="Basic and acidic residues" evidence="10">
    <location>
        <begin position="1669"/>
        <end position="1683"/>
    </location>
</feature>
<dbReference type="PROSITE" id="PS50025">
    <property type="entry name" value="LAM_G_DOMAIN"/>
    <property type="match status" value="6"/>
</dbReference>
<keyword evidence="7 11" id="KW-0472">Membrane</keyword>
<feature type="domain" description="EGF-like" evidence="13">
    <location>
        <begin position="331"/>
        <end position="369"/>
    </location>
</feature>
<dbReference type="Gene3D" id="2.60.120.200">
    <property type="match status" value="6"/>
</dbReference>
<feature type="region of interest" description="Disordered" evidence="10">
    <location>
        <begin position="1457"/>
        <end position="1694"/>
    </location>
</feature>
<dbReference type="OrthoDB" id="6275838at2759"/>
<feature type="domain" description="Laminin G" evidence="12">
    <location>
        <begin position="1001"/>
        <end position="1177"/>
    </location>
</feature>
<feature type="compositionally biased region" description="Polar residues" evidence="10">
    <location>
        <begin position="1497"/>
        <end position="1510"/>
    </location>
</feature>
<keyword evidence="6 11" id="KW-1133">Transmembrane helix</keyword>
<dbReference type="PROSITE" id="PS50026">
    <property type="entry name" value="EGF_3"/>
    <property type="match status" value="3"/>
</dbReference>
<evidence type="ECO:0000256" key="10">
    <source>
        <dbReference type="SAM" id="MobiDB-lite"/>
    </source>
</evidence>
<evidence type="ECO:0000256" key="3">
    <source>
        <dbReference type="ARBA" id="ARBA00022692"/>
    </source>
</evidence>
<feature type="compositionally biased region" description="Low complexity" evidence="10">
    <location>
        <begin position="1802"/>
        <end position="1816"/>
    </location>
</feature>
<dbReference type="InterPro" id="IPR013320">
    <property type="entry name" value="ConA-like_dom_sf"/>
</dbReference>
<feature type="transmembrane region" description="Helical" evidence="11">
    <location>
        <begin position="1734"/>
        <end position="1757"/>
    </location>
</feature>
<dbReference type="InterPro" id="IPR050372">
    <property type="entry name" value="Neurexin-related_CASP"/>
</dbReference>
<sequence>MTPLLRKRVQSAEKMTTGNQEPSPSPLTTSFSTTMRTTLLPSQQHVRKAHKATATATATDNHNEEKDDMHLLFNKARRRRRDANQDERRLRQMRQPIQVEYRRSYRVLIVTALLVSLAASFVTLTAGFQLDGSQSSFATFRKWYTGLNGTLELEFKTEQPNGLVLYTDDGGTYDFFELKLVEGALRLRYNLGGGAQIITVGRELHDGHWHKVQVLRNDDQTSLIVDGVSQQRSTKGKEFQFGKFATNSDVYVGGMPNWYSSKLALLALPSVIFEPRFRGAIRNLVYADQPGGSTRRQEMKQPRDIKCGDGPCDHSEMPAREKVARGVRGNTSDACERHDPCQHGGICISTDSGPICECRNLEYDGQYCEKEKAPSEATFRGTQFLSYDLGQTGAEPIVSAQDAISFYFRTRQPNGLLFYTGHGTDYLNLALRDGGVSLTMGLANGKQEMHIKPSKVRFDDHQWHKVTVHRRIQEISSITSFCRLVTVVDDVYTDHSHIAGKFTMLSSSRVYVGGAVNPRALLGARVHNNFVGCLRKVEFSADTLNLNLIDLAKSGSKLIQVAGNVEYQCPSGDPQDPVTFTTRESHLVLPPWETGKQSSISFKFRTKEPNGIIILATGSKQPRAKNPVLIAIELLNGHIYIHLDLGSGASKIRASRRRVDDGDWHDLILRRNGRDAKVSVDGVWNDFRTPGDGTILELDGHMYVGGVGPAYNNIAWPPAIWTATLRQGFVGCLRDLVLSGKAIDIAAFARVQDSASVKPSCHVQGNVCNGNPCLNGGTCLEGWNRPICDCTATLYGGPTCGRELATLAFNGSQHMTIWLGNGQGSKTQTEELVIRFKTSRPAGLLLLTSAESNSPDRLEIALVAGRVRASVRLSDREKNLLAGQSVLNDNNWHTIRFSRRASNLRLQVDGAPPVRAETILGRHSTMEIRSIHLGGLFHAEEEIQMTSTMPNFVGQMQGFVFNGQRYLDIVKSLGPELSALPSATFKLTARFVNSPPGQPYHAATFRSKHSYVGLAMLKAYSSISIDFRFKTVEPNGLLIFNGGRRNDFVAVELVNGHIHYTFDLGDGPVTMRDKSRIHMNDNRWHQVSIRRPGPKTHTLTVDDSFEIITLTGNNMHLELAGILYIGGVFKDMYAKLPASISSRSGFEGCLASLDLGDTSPSLTNDAVVPSSLVVSGCEGPTKCSQNACANRGVCVQQWNAYACECDMTSYTGPTCYDESIAYEFGNNKGIVQYNFPESMQADTEEDNIALGFITTKTDAVLLRIESATTQDYMELEIVEGNIFMVYNIGSVDLPLGEIGTKVNDNTYHVVRFTRKGGNGTLQLDDYNVQTLNPQGEYTVVIYTVAFLSMCYILTLSVGHHSTVFNTMSNIQVGGKFSRTGRTRIERPFAGVIAGLSVNKLRILDLAVERDPHITIRGDVQLVTGVLDRNDLQRMQQTPASGYPGAIDDLIFSGAGSGCRGDDEDECTPPFESGSGDDLITPVYVPPTKQTTTSQQQGNVSTDRNNNTNGTERACDDEDCLHGSGDYGETTEQFTSTSTAKGAESNNELVTASTTDGAPRRNDLTTEQQRSSSSISVGSGSGSSTVTQSSYVTTSASATSTQEQPSSTSGAHTTSTQRATTTSRTTSSTTTTTTTTTQATPPPEIRSTVTERETTPYDVYIAGGGGGGGSDRDHERMSLPDEHPMPLPPPMPPQPDPPPYGVPPYGGTNYNTNVNSYRPKGKGGRINSIEEERTAMIIGIVAGILIAVILVILLVLWLKSNGDRGYKTESEKAAAYGSHNPNAALLGNTSTNGSYHQQRQHHQAAGGSHHGQQQAQHHNGHNGGGGAAAGATASGMMSSGSGSLGYGSDGRPQMAGLVQPKAKKRDSKDVKEWYV</sequence>
<feature type="domain" description="Laminin G" evidence="12">
    <location>
        <begin position="576"/>
        <end position="761"/>
    </location>
</feature>
<dbReference type="GeneID" id="115620261"/>
<dbReference type="FunFam" id="2.60.120.200:FF:000005">
    <property type="entry name" value="neurexin-1 isoform X1"/>
    <property type="match status" value="1"/>
</dbReference>
<dbReference type="PANTHER" id="PTHR15036">
    <property type="entry name" value="PIKACHURIN-LIKE PROTEIN"/>
    <property type="match status" value="1"/>
</dbReference>
<dbReference type="Pfam" id="PF00008">
    <property type="entry name" value="EGF"/>
    <property type="match status" value="1"/>
</dbReference>
<feature type="compositionally biased region" description="Pro residues" evidence="10">
    <location>
        <begin position="1684"/>
        <end position="1694"/>
    </location>
</feature>
<feature type="domain" description="Laminin G" evidence="12">
    <location>
        <begin position="127"/>
        <end position="312"/>
    </location>
</feature>
<dbReference type="SUPFAM" id="SSF49899">
    <property type="entry name" value="Concanavalin A-like lectins/glucanases"/>
    <property type="match status" value="6"/>
</dbReference>
<keyword evidence="4" id="KW-0479">Metal-binding</keyword>
<evidence type="ECO:0000256" key="11">
    <source>
        <dbReference type="SAM" id="Phobius"/>
    </source>
</evidence>
<feature type="compositionally biased region" description="Low complexity" evidence="10">
    <location>
        <begin position="26"/>
        <end position="40"/>
    </location>
</feature>
<accession>A0A6J2T316</accession>
<dbReference type="FunFam" id="2.60.120.200:FF:000166">
    <property type="entry name" value="neurexin-1 isoform X4"/>
    <property type="match status" value="1"/>
</dbReference>
<dbReference type="GO" id="GO:0016020">
    <property type="term" value="C:membrane"/>
    <property type="evidence" value="ECO:0007669"/>
    <property type="project" value="UniProtKB-SubCell"/>
</dbReference>
<dbReference type="RefSeq" id="XP_030369272.1">
    <property type="nucleotide sequence ID" value="XM_030513412.1"/>
</dbReference>
<comment type="subcellular location">
    <subcellularLocation>
        <location evidence="1">Membrane</location>
        <topology evidence="1">Single-pass type I membrane protein</topology>
    </subcellularLocation>
</comment>
<evidence type="ECO:0000256" key="1">
    <source>
        <dbReference type="ARBA" id="ARBA00004479"/>
    </source>
</evidence>
<dbReference type="InterPro" id="IPR000742">
    <property type="entry name" value="EGF"/>
</dbReference>
<dbReference type="FunFam" id="2.60.120.200:FF:000153">
    <property type="entry name" value="neurexin-1 isoform X3"/>
    <property type="match status" value="1"/>
</dbReference>
<dbReference type="Gene3D" id="2.10.25.10">
    <property type="entry name" value="Laminin"/>
    <property type="match status" value="3"/>
</dbReference>
<feature type="compositionally biased region" description="Low complexity" evidence="10">
    <location>
        <begin position="1828"/>
        <end position="1840"/>
    </location>
</feature>
<feature type="domain" description="Laminin G" evidence="12">
    <location>
        <begin position="1220"/>
        <end position="1458"/>
    </location>
</feature>
<dbReference type="FunFam" id="2.10.25.10:FF:000015">
    <property type="entry name" value="neurexin-1 isoform X1"/>
    <property type="match status" value="1"/>
</dbReference>
<keyword evidence="3 11" id="KW-0812">Transmembrane</keyword>
<organism evidence="14 15">
    <name type="scientific">Drosophila lebanonensis</name>
    <name type="common">Fruit fly</name>
    <name type="synonym">Scaptodrosophila lebanonensis</name>
    <dbReference type="NCBI Taxonomy" id="7225"/>
    <lineage>
        <taxon>Eukaryota</taxon>
        <taxon>Metazoa</taxon>
        <taxon>Ecdysozoa</taxon>
        <taxon>Arthropoda</taxon>
        <taxon>Hexapoda</taxon>
        <taxon>Insecta</taxon>
        <taxon>Pterygota</taxon>
        <taxon>Neoptera</taxon>
        <taxon>Endopterygota</taxon>
        <taxon>Diptera</taxon>
        <taxon>Brachycera</taxon>
        <taxon>Muscomorpha</taxon>
        <taxon>Ephydroidea</taxon>
        <taxon>Drosophilidae</taxon>
        <taxon>Scaptodrosophila</taxon>
    </lineage>
</organism>
<keyword evidence="8" id="KW-1015">Disulfide bond</keyword>
<evidence type="ECO:0000256" key="9">
    <source>
        <dbReference type="PROSITE-ProRule" id="PRU00076"/>
    </source>
</evidence>
<feature type="compositionally biased region" description="Low complexity" evidence="10">
    <location>
        <begin position="1564"/>
        <end position="1638"/>
    </location>
</feature>
<feature type="region of interest" description="Disordered" evidence="10">
    <location>
        <begin position="1776"/>
        <end position="1874"/>
    </location>
</feature>
<evidence type="ECO:0000256" key="2">
    <source>
        <dbReference type="ARBA" id="ARBA00022536"/>
    </source>
</evidence>
<dbReference type="FunFam" id="2.60.120.200:FF:000003">
    <property type="entry name" value="neurexin-1 isoform X1"/>
    <property type="match status" value="1"/>
</dbReference>
<keyword evidence="2 9" id="KW-0245">EGF-like domain</keyword>
<gene>
    <name evidence="15" type="primary">LOC115620261</name>
</gene>
<reference evidence="15" key="1">
    <citation type="submission" date="2025-08" db="UniProtKB">
        <authorList>
            <consortium name="RefSeq"/>
        </authorList>
    </citation>
    <scope>IDENTIFICATION</scope>
    <source>
        <strain evidence="15">11010-0011.00</strain>
        <tissue evidence="15">Whole body</tissue>
    </source>
</reference>
<feature type="compositionally biased region" description="Basic and acidic residues" evidence="10">
    <location>
        <begin position="1865"/>
        <end position="1874"/>
    </location>
</feature>
<feature type="domain" description="EGF-like" evidence="13">
    <location>
        <begin position="1179"/>
        <end position="1216"/>
    </location>
</feature>